<dbReference type="KEGG" id="dmm:dnm_075840"/>
<dbReference type="EMBL" id="CP061800">
    <property type="protein sequence ID" value="QTA91515.1"/>
    <property type="molecule type" value="Genomic_DNA"/>
</dbReference>
<accession>A0A975GRZ9</accession>
<organism evidence="1 2">
    <name type="scientific">Desulfonema magnum</name>
    <dbReference type="NCBI Taxonomy" id="45655"/>
    <lineage>
        <taxon>Bacteria</taxon>
        <taxon>Pseudomonadati</taxon>
        <taxon>Thermodesulfobacteriota</taxon>
        <taxon>Desulfobacteria</taxon>
        <taxon>Desulfobacterales</taxon>
        <taxon>Desulfococcaceae</taxon>
        <taxon>Desulfonema</taxon>
    </lineage>
</organism>
<name>A0A975GRZ9_9BACT</name>
<keyword evidence="2" id="KW-1185">Reference proteome</keyword>
<dbReference type="AlphaFoldDB" id="A0A975GRZ9"/>
<dbReference type="Proteomes" id="UP000663722">
    <property type="component" value="Chromosome"/>
</dbReference>
<evidence type="ECO:0000313" key="2">
    <source>
        <dbReference type="Proteomes" id="UP000663722"/>
    </source>
</evidence>
<proteinExistence type="predicted"/>
<protein>
    <submittedName>
        <fullName evidence="1">Uncharacterized protein</fullName>
    </submittedName>
</protein>
<evidence type="ECO:0000313" key="1">
    <source>
        <dbReference type="EMBL" id="QTA91515.1"/>
    </source>
</evidence>
<reference evidence="1" key="1">
    <citation type="journal article" date="2021" name="Microb. Physiol.">
        <title>Proteogenomic Insights into the Physiology of Marine, Sulfate-Reducing, Filamentous Desulfonema limicola and Desulfonema magnum.</title>
        <authorList>
            <person name="Schnaars V."/>
            <person name="Wohlbrand L."/>
            <person name="Scheve S."/>
            <person name="Hinrichs C."/>
            <person name="Reinhardt R."/>
            <person name="Rabus R."/>
        </authorList>
    </citation>
    <scope>NUCLEOTIDE SEQUENCE</scope>
    <source>
        <strain evidence="1">4be13</strain>
    </source>
</reference>
<sequence length="61" mass="7310">MTVNFNCSILLISCFRKHGHYFLPRVRVGILRFVFFPVSIIRKKFLDFLVSLKYTQQIEND</sequence>
<gene>
    <name evidence="1" type="ORF">dnm_075840</name>
</gene>